<organism evidence="3 4">
    <name type="scientific">Salinivibrio costicola subsp. alcaliphilus</name>
    <dbReference type="NCBI Taxonomy" id="272773"/>
    <lineage>
        <taxon>Bacteria</taxon>
        <taxon>Pseudomonadati</taxon>
        <taxon>Pseudomonadota</taxon>
        <taxon>Gammaproteobacteria</taxon>
        <taxon>Vibrionales</taxon>
        <taxon>Vibrionaceae</taxon>
        <taxon>Salinivibrio</taxon>
    </lineage>
</organism>
<keyword evidence="1" id="KW-0472">Membrane</keyword>
<keyword evidence="1" id="KW-0812">Transmembrane</keyword>
<reference evidence="4" key="1">
    <citation type="submission" date="2017-01" db="EMBL/GenBank/DDBJ databases">
        <title>Draft genome of the species Salinivibrio costicola subsp. alcaliphilus.</title>
        <authorList>
            <person name="Lopez-Hermoso C."/>
            <person name="De La Haba R."/>
            <person name="Sanchez-Porro C."/>
            <person name="Ventosa A."/>
        </authorList>
    </citation>
    <scope>NUCLEOTIDE SEQUENCE [LARGE SCALE GENOMIC DNA]</scope>
    <source>
        <strain evidence="4">CBH448</strain>
    </source>
</reference>
<dbReference type="Pfam" id="PF13116">
    <property type="entry name" value="YhdP"/>
    <property type="match status" value="1"/>
</dbReference>
<keyword evidence="1" id="KW-1133">Transmembrane helix</keyword>
<dbReference type="NCBIfam" id="TIGR02099">
    <property type="entry name" value="YhdP family protein"/>
    <property type="match status" value="1"/>
</dbReference>
<dbReference type="InterPro" id="IPR011836">
    <property type="entry name" value="YhdP"/>
</dbReference>
<evidence type="ECO:0000256" key="1">
    <source>
        <dbReference type="SAM" id="Phobius"/>
    </source>
</evidence>
<dbReference type="InterPro" id="IPR025263">
    <property type="entry name" value="YhdP_central"/>
</dbReference>
<dbReference type="Proteomes" id="UP000189431">
    <property type="component" value="Unassembled WGS sequence"/>
</dbReference>
<feature type="domain" description="YhdP central" evidence="2">
    <location>
        <begin position="1"/>
        <end position="1253"/>
    </location>
</feature>
<sequence>MAWVRKSVSWLMTSVISMIVITALLIGGLRFLLPNVELLQAPLRQWVSEQTGFSAQLEGIAGQWRNLTPSLTLKNVSLATSDNGSALLTAQHIDLQLDVSATLMRWQPVFSHVTLDGLVLDTGQLPEKDTGTNVRARLEDLFLARLGQFSIPNAKVILVTPSLETEVLTIKDLFWRNQAGQHQVQARIGVKGTQLEAVRVKAAFTETHGVDTLTGDFYLASEAMDLAPWLTQTLTPSVTIDAARLDAQAWVRVERGQPRDALLSIDDLALKWYDSTEEAKTWAVKDSQVQLTAEGKRAWRVDTDGVWVKQNATTAPAISRLSWQGTNERWRLNAADLDIALLQPLLGLVSQSEQQHRIAAALAPAGQVESLALSKQPTTPLRYQATLTEVSAERWGYFPAFHGLNATLSGEGGRGQAQLELGAQSLPYGDFFQAPLPLEQGQLTLNWQPTSQGVSIWSEKAAVTGADVHGTGAFRLDIPKQGAPFLALYAHADVTDAGQTWRYLPTRALPESLTGYLSRAIQGGQAEGSEILWFGALDSFPYREHDGIFQAKVPLRNGAFSFDTAWPTLTELDATLLFDNAGLTIEGDHVRLNDAVSRQVQANIVDMTEADSRLELKASLSATGDAVHRYMLATPLVDTVGAALTHINVDGLVNAQLGLSIPLDGEQPHASGKVDFAGNQVRIQTPAMALDNVSGALAFDDDGITAQSMSAQWLGQAINLDLAGEAASAGYQLDVGIEADWDIVPLLNQLSLPLKPYLSGGARWQAGLDLTLHDTGFDYQLGIDVDTTPLQSTLPAPLHKPRWQKGQAHIEASGNREGLTGRVQLPNVNYQARINTQGATPEFVSSQWQVGDKQPTLLATRGHRFDLALARLDVDAWHAVWKHVRQAWPDRQHQYPGLPIPQRVNVKVDQLSAGKLAFHDLSVAARQKAKGWHVLVGSQELSGQANWPIEGRLTVDIDHWHIHRQPSDQTQPTDAPLFQPVDSQADKALLAAIPPSRLTIDDLWLEGYRLGRVEAVVNKHDQQLTLSSLTVKSGNNHAAVNGHWRIDKQGRHQTALTLALGGESTSDLMGRFGVSGGIQDASFTTQAALNYAGLPWQADISSLNGEVSADIQDGYISGVGGAGKLLGLFSLDSILRKIQLDFSGVFDDGLAFDDITGRAVITNGVLVTDNIRMDGIAGDMVIKGIANLVENQVNADVRFTPDITSGIPVLSAFAVTPQTALYVLAVTTAISPVMDVFTQVRYQVTGSIGTPDIREVSRNQEALALPPEATERLREQAEKAKE</sequence>
<dbReference type="EMBL" id="MUFR01000016">
    <property type="protein sequence ID" value="OOF34140.1"/>
    <property type="molecule type" value="Genomic_DNA"/>
</dbReference>
<name>A0ABX3KR05_SALCS</name>
<dbReference type="PANTHER" id="PTHR38690:SF1">
    <property type="entry name" value="PROTEASE"/>
    <property type="match status" value="1"/>
</dbReference>
<accession>A0ABX3KR05</accession>
<dbReference type="PANTHER" id="PTHR38690">
    <property type="entry name" value="PROTEASE-RELATED"/>
    <property type="match status" value="1"/>
</dbReference>
<evidence type="ECO:0000313" key="4">
    <source>
        <dbReference type="Proteomes" id="UP000189431"/>
    </source>
</evidence>
<dbReference type="RefSeq" id="WP_077669453.1">
    <property type="nucleotide sequence ID" value="NZ_MUFR01000016.1"/>
</dbReference>
<protein>
    <submittedName>
        <fullName evidence="3">TIGR02099 family protein</fullName>
    </submittedName>
</protein>
<gene>
    <name evidence="3" type="ORF">BZJ21_07340</name>
</gene>
<proteinExistence type="predicted"/>
<evidence type="ECO:0000259" key="2">
    <source>
        <dbReference type="Pfam" id="PF13116"/>
    </source>
</evidence>
<keyword evidence="4" id="KW-1185">Reference proteome</keyword>
<evidence type="ECO:0000313" key="3">
    <source>
        <dbReference type="EMBL" id="OOF34140.1"/>
    </source>
</evidence>
<comment type="caution">
    <text evidence="3">The sequence shown here is derived from an EMBL/GenBank/DDBJ whole genome shotgun (WGS) entry which is preliminary data.</text>
</comment>
<feature type="transmembrane region" description="Helical" evidence="1">
    <location>
        <begin position="12"/>
        <end position="33"/>
    </location>
</feature>